<comment type="caution">
    <text evidence="2">The sequence shown here is derived from an EMBL/GenBank/DDBJ whole genome shotgun (WGS) entry which is preliminary data.</text>
</comment>
<name>A0AAE1XYC6_9LAMI</name>
<organism evidence="2 3">
    <name type="scientific">Sesamum alatum</name>
    <dbReference type="NCBI Taxonomy" id="300844"/>
    <lineage>
        <taxon>Eukaryota</taxon>
        <taxon>Viridiplantae</taxon>
        <taxon>Streptophyta</taxon>
        <taxon>Embryophyta</taxon>
        <taxon>Tracheophyta</taxon>
        <taxon>Spermatophyta</taxon>
        <taxon>Magnoliopsida</taxon>
        <taxon>eudicotyledons</taxon>
        <taxon>Gunneridae</taxon>
        <taxon>Pentapetalae</taxon>
        <taxon>asterids</taxon>
        <taxon>lamiids</taxon>
        <taxon>Lamiales</taxon>
        <taxon>Pedaliaceae</taxon>
        <taxon>Sesamum</taxon>
    </lineage>
</organism>
<evidence type="ECO:0000256" key="1">
    <source>
        <dbReference type="SAM" id="MobiDB-lite"/>
    </source>
</evidence>
<dbReference type="EMBL" id="JACGWO010000009">
    <property type="protein sequence ID" value="KAK4419847.1"/>
    <property type="molecule type" value="Genomic_DNA"/>
</dbReference>
<dbReference type="AlphaFoldDB" id="A0AAE1XYC6"/>
<proteinExistence type="predicted"/>
<keyword evidence="3" id="KW-1185">Reference proteome</keyword>
<dbReference type="Proteomes" id="UP001293254">
    <property type="component" value="Unassembled WGS sequence"/>
</dbReference>
<gene>
    <name evidence="2" type="ORF">Salat_2397600</name>
</gene>
<sequence length="130" mass="14566">MSQAANIPLAYDPTGPRGTDGKEGTDNIPNLETINEPSENELDDELNLWTRHEAFLSVVERTWGMPASSYGMDKLAENLRRNIFANIKVADEVVAEGERLYDTNPSDMHLMEMNCCTDLLQHAPSIEEDL</sequence>
<evidence type="ECO:0000313" key="2">
    <source>
        <dbReference type="EMBL" id="KAK4419847.1"/>
    </source>
</evidence>
<evidence type="ECO:0000313" key="3">
    <source>
        <dbReference type="Proteomes" id="UP001293254"/>
    </source>
</evidence>
<protein>
    <submittedName>
        <fullName evidence="2">Uncharacterized protein</fullName>
    </submittedName>
</protein>
<accession>A0AAE1XYC6</accession>
<reference evidence="2" key="2">
    <citation type="journal article" date="2024" name="Plant">
        <title>Genomic evolution and insights into agronomic trait innovations of Sesamum species.</title>
        <authorList>
            <person name="Miao H."/>
            <person name="Wang L."/>
            <person name="Qu L."/>
            <person name="Liu H."/>
            <person name="Sun Y."/>
            <person name="Le M."/>
            <person name="Wang Q."/>
            <person name="Wei S."/>
            <person name="Zheng Y."/>
            <person name="Lin W."/>
            <person name="Duan Y."/>
            <person name="Cao H."/>
            <person name="Xiong S."/>
            <person name="Wang X."/>
            <person name="Wei L."/>
            <person name="Li C."/>
            <person name="Ma Q."/>
            <person name="Ju M."/>
            <person name="Zhao R."/>
            <person name="Li G."/>
            <person name="Mu C."/>
            <person name="Tian Q."/>
            <person name="Mei H."/>
            <person name="Zhang T."/>
            <person name="Gao T."/>
            <person name="Zhang H."/>
        </authorList>
    </citation>
    <scope>NUCLEOTIDE SEQUENCE</scope>
    <source>
        <strain evidence="2">3651</strain>
    </source>
</reference>
<feature type="region of interest" description="Disordered" evidence="1">
    <location>
        <begin position="1"/>
        <end position="35"/>
    </location>
</feature>
<reference evidence="2" key="1">
    <citation type="submission" date="2020-06" db="EMBL/GenBank/DDBJ databases">
        <authorList>
            <person name="Li T."/>
            <person name="Hu X."/>
            <person name="Zhang T."/>
            <person name="Song X."/>
            <person name="Zhang H."/>
            <person name="Dai N."/>
            <person name="Sheng W."/>
            <person name="Hou X."/>
            <person name="Wei L."/>
        </authorList>
    </citation>
    <scope>NUCLEOTIDE SEQUENCE</scope>
    <source>
        <strain evidence="2">3651</strain>
        <tissue evidence="2">Leaf</tissue>
    </source>
</reference>